<gene>
    <name evidence="2" type="ORF">ADS79_03690</name>
    <name evidence="1" type="ORF">BRE01_22760</name>
</gene>
<dbReference type="EMBL" id="BJON01000008">
    <property type="protein sequence ID" value="GED68574.1"/>
    <property type="molecule type" value="Genomic_DNA"/>
</dbReference>
<dbReference type="AlphaFoldDB" id="A0A0K9YWM2"/>
<name>A0A0K9YWM2_9BACL</name>
<dbReference type="PATRIC" id="fig|54915.3.peg.6104"/>
<sequence length="98" mass="10633">MLIANEKLTNATITIDLNGVIPPSVTDYFQINGTGWLNIGADKIDGDVITFTGINLDEEQWFMVQLDNKTMPAAGNYTILISVDSGPNQVMTLITTAN</sequence>
<dbReference type="Proteomes" id="UP000319578">
    <property type="component" value="Unassembled WGS sequence"/>
</dbReference>
<reference evidence="2" key="2">
    <citation type="submission" date="2015-07" db="EMBL/GenBank/DDBJ databases">
        <title>MeaNS - Measles Nucleotide Surveillance Program.</title>
        <authorList>
            <person name="Tran T."/>
            <person name="Druce J."/>
        </authorList>
    </citation>
    <scope>NUCLEOTIDE SEQUENCE</scope>
    <source>
        <strain evidence="2">DSM 9887</strain>
    </source>
</reference>
<comment type="caution">
    <text evidence="2">The sequence shown here is derived from an EMBL/GenBank/DDBJ whole genome shotgun (WGS) entry which is preliminary data.</text>
</comment>
<reference evidence="1 4" key="3">
    <citation type="submission" date="2019-06" db="EMBL/GenBank/DDBJ databases">
        <title>Whole genome shotgun sequence of Brevibacillus reuszeri NBRC 15719.</title>
        <authorList>
            <person name="Hosoyama A."/>
            <person name="Uohara A."/>
            <person name="Ohji S."/>
            <person name="Ichikawa N."/>
        </authorList>
    </citation>
    <scope>NUCLEOTIDE SEQUENCE [LARGE SCALE GENOMIC DNA]</scope>
    <source>
        <strain evidence="1 4">NBRC 15719</strain>
    </source>
</reference>
<proteinExistence type="predicted"/>
<accession>A0A0K9YWM2</accession>
<keyword evidence="4" id="KW-1185">Reference proteome</keyword>
<dbReference type="Gene3D" id="2.60.40.3490">
    <property type="match status" value="1"/>
</dbReference>
<reference evidence="3" key="1">
    <citation type="submission" date="2015-07" db="EMBL/GenBank/DDBJ databases">
        <title>Genome sequencing project for genomic taxonomy and phylogenomics of Bacillus-like bacteria.</title>
        <authorList>
            <person name="Liu B."/>
            <person name="Wang J."/>
            <person name="Zhu Y."/>
            <person name="Liu G."/>
            <person name="Chen Q."/>
            <person name="Chen Z."/>
            <person name="Lan J."/>
            <person name="Che J."/>
            <person name="Ge C."/>
            <person name="Shi H."/>
            <person name="Pan Z."/>
            <person name="Liu X."/>
        </authorList>
    </citation>
    <scope>NUCLEOTIDE SEQUENCE [LARGE SCALE GENOMIC DNA]</scope>
    <source>
        <strain evidence="3">DSM 9887</strain>
    </source>
</reference>
<evidence type="ECO:0000313" key="4">
    <source>
        <dbReference type="Proteomes" id="UP000319578"/>
    </source>
</evidence>
<organism evidence="2 3">
    <name type="scientific">Brevibacillus reuszeri</name>
    <dbReference type="NCBI Taxonomy" id="54915"/>
    <lineage>
        <taxon>Bacteria</taxon>
        <taxon>Bacillati</taxon>
        <taxon>Bacillota</taxon>
        <taxon>Bacilli</taxon>
        <taxon>Bacillales</taxon>
        <taxon>Paenibacillaceae</taxon>
        <taxon>Brevibacillus</taxon>
    </lineage>
</organism>
<evidence type="ECO:0000313" key="3">
    <source>
        <dbReference type="Proteomes" id="UP000036834"/>
    </source>
</evidence>
<dbReference type="InterPro" id="IPR038480">
    <property type="entry name" value="YuaB-like_sf"/>
</dbReference>
<protein>
    <submittedName>
        <fullName evidence="2">Uncharacterized protein</fullName>
    </submittedName>
</protein>
<dbReference type="EMBL" id="LGIQ01000005">
    <property type="protein sequence ID" value="KNB73088.1"/>
    <property type="molecule type" value="Genomic_DNA"/>
</dbReference>
<dbReference type="Proteomes" id="UP000036834">
    <property type="component" value="Unassembled WGS sequence"/>
</dbReference>
<evidence type="ECO:0000313" key="2">
    <source>
        <dbReference type="EMBL" id="KNB73088.1"/>
    </source>
</evidence>
<evidence type="ECO:0000313" key="1">
    <source>
        <dbReference type="EMBL" id="GED68574.1"/>
    </source>
</evidence>